<evidence type="ECO:0000256" key="2">
    <source>
        <dbReference type="ARBA" id="ARBA00023002"/>
    </source>
</evidence>
<sequence length="301" mass="30708">MDIGLVGLGAMGGPISRHLLEAGNTVTGYDVSAAALSRFSSHGGKAAGSPREVSDQAETVLCSLPTAAIVAQVVQGESGLIGGRAMRTFVELSTVGRPAARTAAATLAAAGVGYVDAPVSGGVTGAELGTLAVMVSGDENLVDTVEPLLQTFSSSVIRVGPAPGQAQVVKLANNLLSATAIVVSAEAVLLAVKSGVDPRVALDVIGRGTGRNSAVNDKFPRLVVPRRFESGFKLGLLAKDLRLCMGAAEDTTTPMLAGRVIESLVALAEGQFGSDADSLDYVRMVEQWAHAQIDDISWTAA</sequence>
<dbReference type="InterPro" id="IPR006115">
    <property type="entry name" value="6PGDH_NADP-bd"/>
</dbReference>
<dbReference type="AlphaFoldDB" id="A0A1N5VHR4"/>
<evidence type="ECO:0000259" key="5">
    <source>
        <dbReference type="Pfam" id="PF03446"/>
    </source>
</evidence>
<dbReference type="PIRSF" id="PIRSF000103">
    <property type="entry name" value="HIBADH"/>
    <property type="match status" value="1"/>
</dbReference>
<proteinExistence type="inferred from homology"/>
<dbReference type="RefSeq" id="WP_074310117.1">
    <property type="nucleotide sequence ID" value="NZ_FSQT01000001.1"/>
</dbReference>
<dbReference type="GO" id="GO:0016616">
    <property type="term" value="F:oxidoreductase activity, acting on the CH-OH group of donors, NAD or NADP as acceptor"/>
    <property type="evidence" value="ECO:0007669"/>
    <property type="project" value="TreeGrafter"/>
</dbReference>
<feature type="domain" description="3-hydroxyisobutyrate dehydrogenase-like NAD-binding" evidence="6">
    <location>
        <begin position="164"/>
        <end position="284"/>
    </location>
</feature>
<dbReference type="InterPro" id="IPR015815">
    <property type="entry name" value="HIBADH-related"/>
</dbReference>
<evidence type="ECO:0000256" key="3">
    <source>
        <dbReference type="ARBA" id="ARBA00023027"/>
    </source>
</evidence>
<protein>
    <submittedName>
        <fullName evidence="7">2-hydroxy-3-oxopropionate reductase</fullName>
    </submittedName>
</protein>
<dbReference type="SUPFAM" id="SSF48179">
    <property type="entry name" value="6-phosphogluconate dehydrogenase C-terminal domain-like"/>
    <property type="match status" value="1"/>
</dbReference>
<dbReference type="STRING" id="709881.SAMN04489832_1648"/>
<evidence type="ECO:0000313" key="8">
    <source>
        <dbReference type="Proteomes" id="UP000185124"/>
    </source>
</evidence>
<evidence type="ECO:0000313" key="7">
    <source>
        <dbReference type="EMBL" id="SIM72543.1"/>
    </source>
</evidence>
<keyword evidence="3" id="KW-0520">NAD</keyword>
<dbReference type="SUPFAM" id="SSF51735">
    <property type="entry name" value="NAD(P)-binding Rossmann-fold domains"/>
    <property type="match status" value="1"/>
</dbReference>
<dbReference type="GO" id="GO:0051287">
    <property type="term" value="F:NAD binding"/>
    <property type="evidence" value="ECO:0007669"/>
    <property type="project" value="InterPro"/>
</dbReference>
<name>A0A1N5VHR4_9ACTN</name>
<feature type="active site" evidence="4">
    <location>
        <position position="170"/>
    </location>
</feature>
<dbReference type="InterPro" id="IPR008927">
    <property type="entry name" value="6-PGluconate_DH-like_C_sf"/>
</dbReference>
<feature type="domain" description="6-phosphogluconate dehydrogenase NADP-binding" evidence="5">
    <location>
        <begin position="2"/>
        <end position="160"/>
    </location>
</feature>
<dbReference type="Pfam" id="PF03446">
    <property type="entry name" value="NAD_binding_2"/>
    <property type="match status" value="1"/>
</dbReference>
<evidence type="ECO:0000259" key="6">
    <source>
        <dbReference type="Pfam" id="PF14833"/>
    </source>
</evidence>
<evidence type="ECO:0000256" key="4">
    <source>
        <dbReference type="PIRSR" id="PIRSR000103-1"/>
    </source>
</evidence>
<keyword evidence="2" id="KW-0560">Oxidoreductase</keyword>
<dbReference type="InterPro" id="IPR029154">
    <property type="entry name" value="HIBADH-like_NADP-bd"/>
</dbReference>
<comment type="similarity">
    <text evidence="1">Belongs to the HIBADH-related family.</text>
</comment>
<gene>
    <name evidence="7" type="ORF">SAMN04489832_1648</name>
</gene>
<dbReference type="PANTHER" id="PTHR22981:SF7">
    <property type="entry name" value="3-HYDROXYISOBUTYRATE DEHYDROGENASE, MITOCHONDRIAL"/>
    <property type="match status" value="1"/>
</dbReference>
<evidence type="ECO:0000256" key="1">
    <source>
        <dbReference type="ARBA" id="ARBA00009080"/>
    </source>
</evidence>
<dbReference type="GO" id="GO:0050661">
    <property type="term" value="F:NADP binding"/>
    <property type="evidence" value="ECO:0007669"/>
    <property type="project" value="InterPro"/>
</dbReference>
<reference evidence="8" key="1">
    <citation type="submission" date="2016-12" db="EMBL/GenBank/DDBJ databases">
        <authorList>
            <person name="Varghese N."/>
            <person name="Submissions S."/>
        </authorList>
    </citation>
    <scope>NUCLEOTIDE SEQUENCE [LARGE SCALE GENOMIC DNA]</scope>
    <source>
        <strain evidence="8">DSM 45599</strain>
    </source>
</reference>
<accession>A0A1N5VHR4</accession>
<dbReference type="InterPro" id="IPR013328">
    <property type="entry name" value="6PGD_dom2"/>
</dbReference>
<keyword evidence="8" id="KW-1185">Reference proteome</keyword>
<dbReference type="EMBL" id="FSQT01000001">
    <property type="protein sequence ID" value="SIM72543.1"/>
    <property type="molecule type" value="Genomic_DNA"/>
</dbReference>
<dbReference type="InterPro" id="IPR036291">
    <property type="entry name" value="NAD(P)-bd_dom_sf"/>
</dbReference>
<dbReference type="Gene3D" id="3.40.50.720">
    <property type="entry name" value="NAD(P)-binding Rossmann-like Domain"/>
    <property type="match status" value="1"/>
</dbReference>
<dbReference type="Proteomes" id="UP000185124">
    <property type="component" value="Unassembled WGS sequence"/>
</dbReference>
<dbReference type="Pfam" id="PF14833">
    <property type="entry name" value="NAD_binding_11"/>
    <property type="match status" value="1"/>
</dbReference>
<organism evidence="7 8">
    <name type="scientific">Micromonospora cremea</name>
    <dbReference type="NCBI Taxonomy" id="709881"/>
    <lineage>
        <taxon>Bacteria</taxon>
        <taxon>Bacillati</taxon>
        <taxon>Actinomycetota</taxon>
        <taxon>Actinomycetes</taxon>
        <taxon>Micromonosporales</taxon>
        <taxon>Micromonosporaceae</taxon>
        <taxon>Micromonospora</taxon>
    </lineage>
</organism>
<dbReference type="PANTHER" id="PTHR22981">
    <property type="entry name" value="3-HYDROXYISOBUTYRATE DEHYDROGENASE-RELATED"/>
    <property type="match status" value="1"/>
</dbReference>
<dbReference type="Gene3D" id="1.10.1040.10">
    <property type="entry name" value="N-(1-d-carboxylethyl)-l-norvaline Dehydrogenase, domain 2"/>
    <property type="match status" value="1"/>
</dbReference>